<dbReference type="SUPFAM" id="SSF117916">
    <property type="entry name" value="Fe-S cluster assembly (FSCA) domain-like"/>
    <property type="match status" value="1"/>
</dbReference>
<dbReference type="RefSeq" id="WP_243405622.1">
    <property type="nucleotide sequence ID" value="NZ_JBGXZY010000029.1"/>
</dbReference>
<evidence type="ECO:0000259" key="1">
    <source>
        <dbReference type="Pfam" id="PF01106"/>
    </source>
</evidence>
<keyword evidence="3" id="KW-1185">Reference proteome</keyword>
<dbReference type="Pfam" id="PF01106">
    <property type="entry name" value="NifU"/>
    <property type="match status" value="1"/>
</dbReference>
<accession>A0A2U1FPQ7</accession>
<proteinExistence type="predicted"/>
<dbReference type="EMBL" id="QEKY01000002">
    <property type="protein sequence ID" value="PVZ14134.1"/>
    <property type="molecule type" value="Genomic_DNA"/>
</dbReference>
<sequence>MKSDILTETTVELVLRERISPLLRSHGGDLSLSRVKDKTIFIKFSGACRFCPAANETTEKIVQAMMREHFKDDNIDVVLENGVSNDLLEQAKNILRKPK</sequence>
<evidence type="ECO:0000313" key="3">
    <source>
        <dbReference type="Proteomes" id="UP000245462"/>
    </source>
</evidence>
<dbReference type="GO" id="GO:0005506">
    <property type="term" value="F:iron ion binding"/>
    <property type="evidence" value="ECO:0007669"/>
    <property type="project" value="InterPro"/>
</dbReference>
<dbReference type="Gene3D" id="3.30.300.130">
    <property type="entry name" value="Fe-S cluster assembly (FSCA)"/>
    <property type="match status" value="1"/>
</dbReference>
<dbReference type="InterPro" id="IPR034904">
    <property type="entry name" value="FSCA_dom_sf"/>
</dbReference>
<dbReference type="GO" id="GO:0051536">
    <property type="term" value="F:iron-sulfur cluster binding"/>
    <property type="evidence" value="ECO:0007669"/>
    <property type="project" value="InterPro"/>
</dbReference>
<evidence type="ECO:0000313" key="2">
    <source>
        <dbReference type="EMBL" id="PVZ14134.1"/>
    </source>
</evidence>
<dbReference type="InterPro" id="IPR001075">
    <property type="entry name" value="NIF_FeS_clus_asmbl_NifU_C"/>
</dbReference>
<reference evidence="2 3" key="1">
    <citation type="submission" date="2018-04" db="EMBL/GenBank/DDBJ databases">
        <title>Genomic Encyclopedia of Type Strains, Phase IV (KMG-IV): sequencing the most valuable type-strain genomes for metagenomic binning, comparative biology and taxonomic classification.</title>
        <authorList>
            <person name="Goeker M."/>
        </authorList>
    </citation>
    <scope>NUCLEOTIDE SEQUENCE [LARGE SCALE GENOMIC DNA]</scope>
    <source>
        <strain evidence="2 3">DSM 28520</strain>
    </source>
</reference>
<gene>
    <name evidence="2" type="ORF">C7382_102179</name>
</gene>
<protein>
    <submittedName>
        <fullName evidence="2">Fe-S cluster biogenesis protein NfuA</fullName>
    </submittedName>
</protein>
<name>A0A2U1FPQ7_9PORP</name>
<feature type="domain" description="NIF system FeS cluster assembly NifU C-terminal" evidence="1">
    <location>
        <begin position="11"/>
        <end position="72"/>
    </location>
</feature>
<organism evidence="2 3">
    <name type="scientific">Porphyromonas loveana</name>
    <dbReference type="NCBI Taxonomy" id="1884669"/>
    <lineage>
        <taxon>Bacteria</taxon>
        <taxon>Pseudomonadati</taxon>
        <taxon>Bacteroidota</taxon>
        <taxon>Bacteroidia</taxon>
        <taxon>Bacteroidales</taxon>
        <taxon>Porphyromonadaceae</taxon>
        <taxon>Porphyromonas</taxon>
    </lineage>
</organism>
<dbReference type="Proteomes" id="UP000245462">
    <property type="component" value="Unassembled WGS sequence"/>
</dbReference>
<dbReference type="GeneID" id="94550066"/>
<comment type="caution">
    <text evidence="2">The sequence shown here is derived from an EMBL/GenBank/DDBJ whole genome shotgun (WGS) entry which is preliminary data.</text>
</comment>
<dbReference type="AlphaFoldDB" id="A0A2U1FPQ7"/>
<dbReference type="GO" id="GO:0016226">
    <property type="term" value="P:iron-sulfur cluster assembly"/>
    <property type="evidence" value="ECO:0007669"/>
    <property type="project" value="InterPro"/>
</dbReference>